<dbReference type="AlphaFoldDB" id="G8R0Y7"/>
<reference evidence="1 2" key="1">
    <citation type="journal article" date="2012" name="Stand. Genomic Sci.">
        <title>Genome sequence of the orange-pigmented seawater bacterium Owenweeksia hongkongensis type strain (UST20020801(T)).</title>
        <authorList>
            <person name="Riedel T."/>
            <person name="Held B."/>
            <person name="Nolan M."/>
            <person name="Lucas S."/>
            <person name="Lapidus A."/>
            <person name="Tice H."/>
            <person name="Del Rio T.G."/>
            <person name="Cheng J.F."/>
            <person name="Han C."/>
            <person name="Tapia R."/>
            <person name="Goodwin L.A."/>
            <person name="Pitluck S."/>
            <person name="Liolios K."/>
            <person name="Mavromatis K."/>
            <person name="Pagani I."/>
            <person name="Ivanova N."/>
            <person name="Mikhailova N."/>
            <person name="Pati A."/>
            <person name="Chen A."/>
            <person name="Palaniappan K."/>
            <person name="Rohde M."/>
            <person name="Tindall B.J."/>
            <person name="Detter J.C."/>
            <person name="Goker M."/>
            <person name="Woyke T."/>
            <person name="Bristow J."/>
            <person name="Eisen J.A."/>
            <person name="Markowitz V."/>
            <person name="Hugenholtz P."/>
            <person name="Klenk H.P."/>
            <person name="Kyrpides N.C."/>
        </authorList>
    </citation>
    <scope>NUCLEOTIDE SEQUENCE</scope>
    <source>
        <strain evidence="2">DSM 17368 / JCM 12287 / NRRL B-23963</strain>
    </source>
</reference>
<organism evidence="1 2">
    <name type="scientific">Owenweeksia hongkongensis (strain DSM 17368 / CIP 108786 / JCM 12287 / NRRL B-23963 / UST20020801)</name>
    <dbReference type="NCBI Taxonomy" id="926562"/>
    <lineage>
        <taxon>Bacteria</taxon>
        <taxon>Pseudomonadati</taxon>
        <taxon>Bacteroidota</taxon>
        <taxon>Flavobacteriia</taxon>
        <taxon>Flavobacteriales</taxon>
        <taxon>Owenweeksiaceae</taxon>
        <taxon>Owenweeksia</taxon>
    </lineage>
</organism>
<keyword evidence="2" id="KW-1185">Reference proteome</keyword>
<sequence>MGFAPIYFLVYPFLLKGTTYHFQENALVITSWLHSKIEIPYTNIGEMAIKDASFLQQLLGLPRRVVTVDYNKYDSINIYNASPRMLRKLLRVTEGVSLVKE</sequence>
<dbReference type="EMBL" id="CP003156">
    <property type="protein sequence ID" value="AEV31658.1"/>
    <property type="molecule type" value="Genomic_DNA"/>
</dbReference>
<proteinExistence type="predicted"/>
<accession>G8R0Y7</accession>
<name>G8R0Y7_OWEHD</name>
<evidence type="ECO:0000313" key="2">
    <source>
        <dbReference type="Proteomes" id="UP000005631"/>
    </source>
</evidence>
<evidence type="ECO:0000313" key="1">
    <source>
        <dbReference type="EMBL" id="AEV31658.1"/>
    </source>
</evidence>
<dbReference type="KEGG" id="oho:Oweho_0644"/>
<gene>
    <name evidence="1" type="ordered locus">Oweho_0644</name>
</gene>
<dbReference type="HOGENOM" id="CLU_2288721_0_0_10"/>
<dbReference type="STRING" id="926562.Oweho_0644"/>
<protein>
    <submittedName>
        <fullName evidence="1">Uncharacterized protein</fullName>
    </submittedName>
</protein>
<dbReference type="Proteomes" id="UP000005631">
    <property type="component" value="Chromosome"/>
</dbReference>